<feature type="signal peptide" evidence="1">
    <location>
        <begin position="1"/>
        <end position="21"/>
    </location>
</feature>
<dbReference type="AlphaFoldDB" id="A0A7C3KGM9"/>
<protein>
    <recommendedName>
        <fullName evidence="3">DUF2808 domain-containing protein</fullName>
    </recommendedName>
</protein>
<name>A0A7C3KGM9_9CYAN</name>
<accession>A0A7C3KGM9</accession>
<proteinExistence type="predicted"/>
<feature type="chain" id="PRO_5027758761" description="DUF2808 domain-containing protein" evidence="1">
    <location>
        <begin position="22"/>
        <end position="210"/>
    </location>
</feature>
<sequence>MNQYQRISASLFLSGLSVALAPSMGLSQTDFNSFFQEGRTRAENTLILTPRPDPSIPVNPNSEFWQFLVFRPAGVSLWVPPGTLNEESIVLNTPLGKINFRAIATETKDSRFLAAYAPTLTPQQIANPDRVLKAVIDRVSLGGKFKVTQNSPITFQGRSGREVRLQDSDETIVFRAFLYNNKIYALGVRYPGLSAPSRQVVGYLNSFSFL</sequence>
<gene>
    <name evidence="2" type="ORF">ENR64_23010</name>
</gene>
<reference evidence="2" key="1">
    <citation type="journal article" date="2020" name="mSystems">
        <title>Genome- and Community-Level Interaction Insights into Carbon Utilization and Element Cycling Functions of Hydrothermarchaeota in Hydrothermal Sediment.</title>
        <authorList>
            <person name="Zhou Z."/>
            <person name="Liu Y."/>
            <person name="Xu W."/>
            <person name="Pan J."/>
            <person name="Luo Z.H."/>
            <person name="Li M."/>
        </authorList>
    </citation>
    <scope>NUCLEOTIDE SEQUENCE [LARGE SCALE GENOMIC DNA]</scope>
    <source>
        <strain evidence="2">SpSt-418</strain>
    </source>
</reference>
<evidence type="ECO:0000313" key="2">
    <source>
        <dbReference type="EMBL" id="HFN00565.1"/>
    </source>
</evidence>
<keyword evidence="1" id="KW-0732">Signal</keyword>
<comment type="caution">
    <text evidence="2">The sequence shown here is derived from an EMBL/GenBank/DDBJ whole genome shotgun (WGS) entry which is preliminary data.</text>
</comment>
<dbReference type="EMBL" id="DSRU01000328">
    <property type="protein sequence ID" value="HFN00565.1"/>
    <property type="molecule type" value="Genomic_DNA"/>
</dbReference>
<organism evidence="2">
    <name type="scientific">Oscillatoriales cyanobacterium SpSt-418</name>
    <dbReference type="NCBI Taxonomy" id="2282169"/>
    <lineage>
        <taxon>Bacteria</taxon>
        <taxon>Bacillati</taxon>
        <taxon>Cyanobacteriota</taxon>
        <taxon>Cyanophyceae</taxon>
        <taxon>Oscillatoriophycideae</taxon>
        <taxon>Oscillatoriales</taxon>
    </lineage>
</organism>
<evidence type="ECO:0000256" key="1">
    <source>
        <dbReference type="SAM" id="SignalP"/>
    </source>
</evidence>
<evidence type="ECO:0008006" key="3">
    <source>
        <dbReference type="Google" id="ProtNLM"/>
    </source>
</evidence>